<dbReference type="InterPro" id="IPR005467">
    <property type="entry name" value="His_kinase_dom"/>
</dbReference>
<keyword evidence="11" id="KW-0902">Two-component regulatory system</keyword>
<dbReference type="GO" id="GO:0005524">
    <property type="term" value="F:ATP binding"/>
    <property type="evidence" value="ECO:0007669"/>
    <property type="project" value="UniProtKB-KW"/>
</dbReference>
<evidence type="ECO:0000256" key="14">
    <source>
        <dbReference type="SAM" id="Phobius"/>
    </source>
</evidence>
<feature type="region of interest" description="Disordered" evidence="13">
    <location>
        <begin position="55"/>
        <end position="74"/>
    </location>
</feature>
<dbReference type="SUPFAM" id="SSF55874">
    <property type="entry name" value="ATPase domain of HSP90 chaperone/DNA topoisomerase II/histidine kinase"/>
    <property type="match status" value="1"/>
</dbReference>
<accession>A0A4R7B1R8</accession>
<keyword evidence="9" id="KW-0067">ATP-binding</keyword>
<dbReference type="InterPro" id="IPR036890">
    <property type="entry name" value="HATPase_C_sf"/>
</dbReference>
<dbReference type="SUPFAM" id="SSF47384">
    <property type="entry name" value="Homodimeric domain of signal transducing histidine kinase"/>
    <property type="match status" value="1"/>
</dbReference>
<evidence type="ECO:0000256" key="12">
    <source>
        <dbReference type="ARBA" id="ARBA00023136"/>
    </source>
</evidence>
<keyword evidence="8 17" id="KW-0418">Kinase</keyword>
<evidence type="ECO:0000256" key="4">
    <source>
        <dbReference type="ARBA" id="ARBA00022553"/>
    </source>
</evidence>
<dbReference type="Gene3D" id="3.30.565.10">
    <property type="entry name" value="Histidine kinase-like ATPase, C-terminal domain"/>
    <property type="match status" value="1"/>
</dbReference>
<evidence type="ECO:0000313" key="17">
    <source>
        <dbReference type="EMBL" id="TDR76661.1"/>
    </source>
</evidence>
<keyword evidence="12 14" id="KW-0472">Membrane</keyword>
<keyword evidence="10 14" id="KW-1133">Transmembrane helix</keyword>
<dbReference type="Gene3D" id="1.10.287.130">
    <property type="match status" value="1"/>
</dbReference>
<protein>
    <recommendedName>
        <fullName evidence="3">histidine kinase</fullName>
        <ecNumber evidence="3">2.7.13.3</ecNumber>
    </recommendedName>
</protein>
<dbReference type="InterPro" id="IPR003661">
    <property type="entry name" value="HisK_dim/P_dom"/>
</dbReference>
<gene>
    <name evidence="17" type="ORF">DFP86_11087</name>
</gene>
<dbReference type="InterPro" id="IPR003660">
    <property type="entry name" value="HAMP_dom"/>
</dbReference>
<dbReference type="FunFam" id="1.10.287.130:FF:000035">
    <property type="entry name" value="Two-component sensor histidine kinase"/>
    <property type="match status" value="1"/>
</dbReference>
<dbReference type="InterPro" id="IPR013727">
    <property type="entry name" value="2CSK_N"/>
</dbReference>
<keyword evidence="18" id="KW-1185">Reference proteome</keyword>
<dbReference type="EC" id="2.7.13.3" evidence="3"/>
<dbReference type="Pfam" id="PF02518">
    <property type="entry name" value="HATPase_c"/>
    <property type="match status" value="1"/>
</dbReference>
<evidence type="ECO:0000259" key="16">
    <source>
        <dbReference type="PROSITE" id="PS50885"/>
    </source>
</evidence>
<dbReference type="AlphaFoldDB" id="A0A4R7B1R8"/>
<feature type="domain" description="HAMP" evidence="16">
    <location>
        <begin position="171"/>
        <end position="222"/>
    </location>
</feature>
<dbReference type="RefSeq" id="WP_243729389.1">
    <property type="nucleotide sequence ID" value="NZ_SNZP01000010.1"/>
</dbReference>
<dbReference type="EMBL" id="SNZP01000010">
    <property type="protein sequence ID" value="TDR76661.1"/>
    <property type="molecule type" value="Genomic_DNA"/>
</dbReference>
<dbReference type="CDD" id="cd00082">
    <property type="entry name" value="HisKA"/>
    <property type="match status" value="1"/>
</dbReference>
<dbReference type="InterPro" id="IPR036097">
    <property type="entry name" value="HisK_dim/P_sf"/>
</dbReference>
<keyword evidence="5" id="KW-0808">Transferase</keyword>
<dbReference type="PROSITE" id="PS50109">
    <property type="entry name" value="HIS_KIN"/>
    <property type="match status" value="1"/>
</dbReference>
<evidence type="ECO:0000313" key="18">
    <source>
        <dbReference type="Proteomes" id="UP000295611"/>
    </source>
</evidence>
<evidence type="ECO:0000256" key="10">
    <source>
        <dbReference type="ARBA" id="ARBA00022989"/>
    </source>
</evidence>
<comment type="catalytic activity">
    <reaction evidence="1">
        <text>ATP + protein L-histidine = ADP + protein N-phospho-L-histidine.</text>
        <dbReference type="EC" id="2.7.13.3"/>
    </reaction>
</comment>
<dbReference type="PRINTS" id="PR00344">
    <property type="entry name" value="BCTRLSENSOR"/>
</dbReference>
<dbReference type="InterPro" id="IPR003594">
    <property type="entry name" value="HATPase_dom"/>
</dbReference>
<dbReference type="InterPro" id="IPR004358">
    <property type="entry name" value="Sig_transdc_His_kin-like_C"/>
</dbReference>
<proteinExistence type="predicted"/>
<evidence type="ECO:0000256" key="2">
    <source>
        <dbReference type="ARBA" id="ARBA00004141"/>
    </source>
</evidence>
<dbReference type="SMART" id="SM00388">
    <property type="entry name" value="HisKA"/>
    <property type="match status" value="1"/>
</dbReference>
<dbReference type="Gene3D" id="1.20.5.1040">
    <property type="entry name" value="Sensor protein qsec"/>
    <property type="match status" value="2"/>
</dbReference>
<evidence type="ECO:0000256" key="13">
    <source>
        <dbReference type="SAM" id="MobiDB-lite"/>
    </source>
</evidence>
<evidence type="ECO:0000256" key="1">
    <source>
        <dbReference type="ARBA" id="ARBA00000085"/>
    </source>
</evidence>
<dbReference type="Proteomes" id="UP000295611">
    <property type="component" value="Unassembled WGS sequence"/>
</dbReference>
<reference evidence="17 18" key="1">
    <citation type="submission" date="2019-03" db="EMBL/GenBank/DDBJ databases">
        <title>Genomic Encyclopedia of Type Strains, Phase III (KMG-III): the genomes of soil and plant-associated and newly described type strains.</title>
        <authorList>
            <person name="Whitman W."/>
        </authorList>
    </citation>
    <scope>NUCLEOTIDE SEQUENCE [LARGE SCALE GENOMIC DNA]</scope>
    <source>
        <strain evidence="17 18">CECT 8976</strain>
    </source>
</reference>
<evidence type="ECO:0000259" key="15">
    <source>
        <dbReference type="PROSITE" id="PS50109"/>
    </source>
</evidence>
<dbReference type="InterPro" id="IPR050428">
    <property type="entry name" value="TCS_sensor_his_kinase"/>
</dbReference>
<comment type="subcellular location">
    <subcellularLocation>
        <location evidence="2">Membrane</location>
        <topology evidence="2">Multi-pass membrane protein</topology>
    </subcellularLocation>
</comment>
<feature type="transmembrane region" description="Helical" evidence="14">
    <location>
        <begin position="152"/>
        <end position="170"/>
    </location>
</feature>
<dbReference type="SMART" id="SM00387">
    <property type="entry name" value="HATPase_c"/>
    <property type="match status" value="1"/>
</dbReference>
<evidence type="ECO:0000256" key="7">
    <source>
        <dbReference type="ARBA" id="ARBA00022741"/>
    </source>
</evidence>
<organism evidence="17 18">
    <name type="scientific">Paludibacterium purpuratum</name>
    <dbReference type="NCBI Taxonomy" id="1144873"/>
    <lineage>
        <taxon>Bacteria</taxon>
        <taxon>Pseudomonadati</taxon>
        <taxon>Pseudomonadota</taxon>
        <taxon>Betaproteobacteria</taxon>
        <taxon>Neisseriales</taxon>
        <taxon>Chromobacteriaceae</taxon>
        <taxon>Paludibacterium</taxon>
    </lineage>
</organism>
<evidence type="ECO:0000256" key="9">
    <source>
        <dbReference type="ARBA" id="ARBA00022840"/>
    </source>
</evidence>
<keyword evidence="7" id="KW-0547">Nucleotide-binding</keyword>
<evidence type="ECO:0000256" key="3">
    <source>
        <dbReference type="ARBA" id="ARBA00012438"/>
    </source>
</evidence>
<evidence type="ECO:0000256" key="5">
    <source>
        <dbReference type="ARBA" id="ARBA00022679"/>
    </source>
</evidence>
<keyword evidence="6 14" id="KW-0812">Transmembrane</keyword>
<evidence type="ECO:0000256" key="6">
    <source>
        <dbReference type="ARBA" id="ARBA00022692"/>
    </source>
</evidence>
<keyword evidence="4" id="KW-0597">Phosphoprotein</keyword>
<dbReference type="PANTHER" id="PTHR45436:SF14">
    <property type="entry name" value="SENSOR PROTEIN QSEC"/>
    <property type="match status" value="1"/>
</dbReference>
<evidence type="ECO:0000256" key="8">
    <source>
        <dbReference type="ARBA" id="ARBA00022777"/>
    </source>
</evidence>
<name>A0A4R7B1R8_9NEIS</name>
<feature type="domain" description="Histidine kinase" evidence="15">
    <location>
        <begin position="230"/>
        <end position="442"/>
    </location>
</feature>
<dbReference type="Pfam" id="PF08521">
    <property type="entry name" value="2CSK_N"/>
    <property type="match status" value="1"/>
</dbReference>
<evidence type="ECO:0000256" key="11">
    <source>
        <dbReference type="ARBA" id="ARBA00023012"/>
    </source>
</evidence>
<dbReference type="PROSITE" id="PS50885">
    <property type="entry name" value="HAMP"/>
    <property type="match status" value="1"/>
</dbReference>
<sequence length="443" mass="48003">MKRVSLQRRLVVALLLIAPLMWLLSAGVALSQTHEEINELYDSQLQLLAHQLLTSGRGQSSSPTSDGGDGDRDDNALAQAIWHRDGRMIWADGAGADWQPPPGEGGFFTRRSHHGEWRVYALRSADGERVVAVGQRISARNSAALKVVGSQFLAWLVPLPLLLLALVLAVRRGLAPLSRLAGDLARRRSDDLSPVSQSVPAEAQPLIDALNHLFARVEQNLEHERRFTADAAHELRSPLAALRVQAEVAQLAHDPAVMKHALDNLTIGIERATRLVDQLLALSRLDPLRGLSQAQPVNWTVLCNSALNELATLAARRGSTLQIEWRAPAEQVLPLTGDATLLSLLLRNLLENALRYSPAGATVNLVCDRTCIAVEDNGPGVAPEWLDKVRQRFVRLPGQHEPGSGLGLSIVERIAALHGLRLTLANRPQGGLSASLSMGTGTD</sequence>
<dbReference type="PANTHER" id="PTHR45436">
    <property type="entry name" value="SENSOR HISTIDINE KINASE YKOH"/>
    <property type="match status" value="1"/>
</dbReference>
<dbReference type="GO" id="GO:0005886">
    <property type="term" value="C:plasma membrane"/>
    <property type="evidence" value="ECO:0007669"/>
    <property type="project" value="TreeGrafter"/>
</dbReference>
<comment type="caution">
    <text evidence="17">The sequence shown here is derived from an EMBL/GenBank/DDBJ whole genome shotgun (WGS) entry which is preliminary data.</text>
</comment>
<dbReference type="Pfam" id="PF00512">
    <property type="entry name" value="HisKA"/>
    <property type="match status" value="1"/>
</dbReference>
<dbReference type="GO" id="GO:0000155">
    <property type="term" value="F:phosphorelay sensor kinase activity"/>
    <property type="evidence" value="ECO:0007669"/>
    <property type="project" value="InterPro"/>
</dbReference>